<feature type="compositionally biased region" description="Basic and acidic residues" evidence="1">
    <location>
        <begin position="112"/>
        <end position="133"/>
    </location>
</feature>
<evidence type="ECO:0000313" key="3">
    <source>
        <dbReference type="Proteomes" id="UP001372338"/>
    </source>
</evidence>
<reference evidence="2 3" key="1">
    <citation type="submission" date="2024-01" db="EMBL/GenBank/DDBJ databases">
        <title>The genomes of 5 underutilized Papilionoideae crops provide insights into root nodulation and disease resistanc.</title>
        <authorList>
            <person name="Yuan L."/>
        </authorList>
    </citation>
    <scope>NUCLEOTIDE SEQUENCE [LARGE SCALE GENOMIC DNA]</scope>
    <source>
        <strain evidence="2">ZHUSHIDOU_FW_LH</strain>
        <tissue evidence="2">Leaf</tissue>
    </source>
</reference>
<dbReference type="AlphaFoldDB" id="A0AAN9HX93"/>
<comment type="caution">
    <text evidence="2">The sequence shown here is derived from an EMBL/GenBank/DDBJ whole genome shotgun (WGS) entry which is preliminary data.</text>
</comment>
<accession>A0AAN9HX93</accession>
<feature type="compositionally biased region" description="Polar residues" evidence="1">
    <location>
        <begin position="134"/>
        <end position="149"/>
    </location>
</feature>
<evidence type="ECO:0000313" key="2">
    <source>
        <dbReference type="EMBL" id="KAK7257512.1"/>
    </source>
</evidence>
<organism evidence="2 3">
    <name type="scientific">Crotalaria pallida</name>
    <name type="common">Smooth rattlebox</name>
    <name type="synonym">Crotalaria striata</name>
    <dbReference type="NCBI Taxonomy" id="3830"/>
    <lineage>
        <taxon>Eukaryota</taxon>
        <taxon>Viridiplantae</taxon>
        <taxon>Streptophyta</taxon>
        <taxon>Embryophyta</taxon>
        <taxon>Tracheophyta</taxon>
        <taxon>Spermatophyta</taxon>
        <taxon>Magnoliopsida</taxon>
        <taxon>eudicotyledons</taxon>
        <taxon>Gunneridae</taxon>
        <taxon>Pentapetalae</taxon>
        <taxon>rosids</taxon>
        <taxon>fabids</taxon>
        <taxon>Fabales</taxon>
        <taxon>Fabaceae</taxon>
        <taxon>Papilionoideae</taxon>
        <taxon>50 kb inversion clade</taxon>
        <taxon>genistoids sensu lato</taxon>
        <taxon>core genistoids</taxon>
        <taxon>Crotalarieae</taxon>
        <taxon>Crotalaria</taxon>
    </lineage>
</organism>
<sequence>MEEPFVDFLSFRGEKRKNEEEAVVDSSGGLSPVVVNNINEEVCSDSDDAFSQGLGIDEDFQNDTTWVEGLNNEKLLHENLENMHVGGGKEVTGASPTLVENLMVQRNGQNEGIREGQKGESIHLSGSRDEQRESSVSISNKGVTNLDQSCSKKKKAEVKGHF</sequence>
<gene>
    <name evidence="2" type="ORF">RIF29_31539</name>
</gene>
<name>A0AAN9HX93_CROPI</name>
<feature type="region of interest" description="Disordered" evidence="1">
    <location>
        <begin position="106"/>
        <end position="162"/>
    </location>
</feature>
<proteinExistence type="predicted"/>
<evidence type="ECO:0000256" key="1">
    <source>
        <dbReference type="SAM" id="MobiDB-lite"/>
    </source>
</evidence>
<dbReference type="Proteomes" id="UP001372338">
    <property type="component" value="Unassembled WGS sequence"/>
</dbReference>
<dbReference type="EMBL" id="JAYWIO010000006">
    <property type="protein sequence ID" value="KAK7257512.1"/>
    <property type="molecule type" value="Genomic_DNA"/>
</dbReference>
<protein>
    <submittedName>
        <fullName evidence="2">Uncharacterized protein</fullName>
    </submittedName>
</protein>
<keyword evidence="3" id="KW-1185">Reference proteome</keyword>